<dbReference type="AlphaFoldDB" id="A0A2S5B0H4"/>
<feature type="compositionally biased region" description="Low complexity" evidence="1">
    <location>
        <begin position="18"/>
        <end position="38"/>
    </location>
</feature>
<keyword evidence="3" id="KW-1185">Reference proteome</keyword>
<sequence length="336" mass="34542">MAGMYAIGTAFLPPPLPSTGTLPPASSSTATSQAATANGGAGGGIASLSNAPTGTLGTSLEGLRTLVNKRKTAWTYLKNAADGRVYWFNTILLTGDDLRIAFPNDKMRNRTTRFAVLGMSLSSVLDIAPAHDFLRGLLALTQDFDAMPEERFGGKNQQPRSLFKVGSKSRRGAGGITGPTNGNGVGGGAGDFGFSLGGDGGDGSMLFMPNIPFELDYLQVLITTCEILIEIYTKIGSYLGPPGSSSTSASSNGLFPQPPHPGSGGGAAANHRGLGMSGGGGLGLSPALIDMVHKIDGRLKKLVSLLSKEIDTLARAAIKAELNTLGAVDFGLDPNE</sequence>
<reference evidence="2 3" key="1">
    <citation type="journal article" date="2018" name="Front. Microbiol.">
        <title>Prospects for Fungal Bioremediation of Acidic Radioactive Waste Sites: Characterization and Genome Sequence of Rhodotorula taiwanensis MD1149.</title>
        <authorList>
            <person name="Tkavc R."/>
            <person name="Matrosova V.Y."/>
            <person name="Grichenko O.E."/>
            <person name="Gostincar C."/>
            <person name="Volpe R.P."/>
            <person name="Klimenkova P."/>
            <person name="Gaidamakova E.K."/>
            <person name="Zhou C.E."/>
            <person name="Stewart B.J."/>
            <person name="Lyman M.G."/>
            <person name="Malfatti S.A."/>
            <person name="Rubinfeld B."/>
            <person name="Courtot M."/>
            <person name="Singh J."/>
            <person name="Dalgard C.L."/>
            <person name="Hamilton T."/>
            <person name="Frey K.G."/>
            <person name="Gunde-Cimerman N."/>
            <person name="Dugan L."/>
            <person name="Daly M.J."/>
        </authorList>
    </citation>
    <scope>NUCLEOTIDE SEQUENCE [LARGE SCALE GENOMIC DNA]</scope>
    <source>
        <strain evidence="2 3">MD1149</strain>
    </source>
</reference>
<evidence type="ECO:0000256" key="1">
    <source>
        <dbReference type="SAM" id="MobiDB-lite"/>
    </source>
</evidence>
<evidence type="ECO:0000313" key="3">
    <source>
        <dbReference type="Proteomes" id="UP000237144"/>
    </source>
</evidence>
<comment type="caution">
    <text evidence="2">The sequence shown here is derived from an EMBL/GenBank/DDBJ whole genome shotgun (WGS) entry which is preliminary data.</text>
</comment>
<feature type="region of interest" description="Disordered" evidence="1">
    <location>
        <begin position="242"/>
        <end position="271"/>
    </location>
</feature>
<dbReference type="OrthoDB" id="14339at2759"/>
<evidence type="ECO:0000313" key="2">
    <source>
        <dbReference type="EMBL" id="POY70171.1"/>
    </source>
</evidence>
<dbReference type="Proteomes" id="UP000237144">
    <property type="component" value="Unassembled WGS sequence"/>
</dbReference>
<protein>
    <submittedName>
        <fullName evidence="2">Uncharacterized protein</fullName>
    </submittedName>
</protein>
<name>A0A2S5B0H4_9BASI</name>
<accession>A0A2S5B0H4</accession>
<organism evidence="2 3">
    <name type="scientific">Rhodotorula taiwanensis</name>
    <dbReference type="NCBI Taxonomy" id="741276"/>
    <lineage>
        <taxon>Eukaryota</taxon>
        <taxon>Fungi</taxon>
        <taxon>Dikarya</taxon>
        <taxon>Basidiomycota</taxon>
        <taxon>Pucciniomycotina</taxon>
        <taxon>Microbotryomycetes</taxon>
        <taxon>Sporidiobolales</taxon>
        <taxon>Sporidiobolaceae</taxon>
        <taxon>Rhodotorula</taxon>
    </lineage>
</organism>
<gene>
    <name evidence="2" type="ORF">BMF94_6754</name>
</gene>
<feature type="region of interest" description="Disordered" evidence="1">
    <location>
        <begin position="16"/>
        <end position="38"/>
    </location>
</feature>
<proteinExistence type="predicted"/>
<dbReference type="PANTHER" id="PTHR37332:SF1">
    <property type="entry name" value="ELMO DOMAIN-CONTAINING PROTEIN"/>
    <property type="match status" value="1"/>
</dbReference>
<dbReference type="PANTHER" id="PTHR37332">
    <property type="entry name" value="EXPRESSED PROTEIN"/>
    <property type="match status" value="1"/>
</dbReference>
<dbReference type="EMBL" id="PJQD01000140">
    <property type="protein sequence ID" value="POY70171.1"/>
    <property type="molecule type" value="Genomic_DNA"/>
</dbReference>